<evidence type="ECO:0000259" key="2">
    <source>
        <dbReference type="PROSITE" id="PS50878"/>
    </source>
</evidence>
<dbReference type="SUPFAM" id="SSF56219">
    <property type="entry name" value="DNase I-like"/>
    <property type="match status" value="1"/>
</dbReference>
<dbReference type="EMBL" id="BMAU01021418">
    <property type="protein sequence ID" value="GFY33770.1"/>
    <property type="molecule type" value="Genomic_DNA"/>
</dbReference>
<dbReference type="InterPro" id="IPR036691">
    <property type="entry name" value="Endo/exonu/phosph_ase_sf"/>
</dbReference>
<accession>A0A8X6WFA9</accession>
<dbReference type="InterPro" id="IPR005135">
    <property type="entry name" value="Endo/exonuclease/phosphatase"/>
</dbReference>
<dbReference type="InterPro" id="IPR000477">
    <property type="entry name" value="RT_dom"/>
</dbReference>
<keyword evidence="3" id="KW-0548">Nucleotidyltransferase</keyword>
<organism evidence="3 4">
    <name type="scientific">Trichonephila clavipes</name>
    <name type="common">Golden silk orbweaver</name>
    <name type="synonym">Nephila clavipes</name>
    <dbReference type="NCBI Taxonomy" id="2585209"/>
    <lineage>
        <taxon>Eukaryota</taxon>
        <taxon>Metazoa</taxon>
        <taxon>Ecdysozoa</taxon>
        <taxon>Arthropoda</taxon>
        <taxon>Chelicerata</taxon>
        <taxon>Arachnida</taxon>
        <taxon>Araneae</taxon>
        <taxon>Araneomorphae</taxon>
        <taxon>Entelegynae</taxon>
        <taxon>Araneoidea</taxon>
        <taxon>Nephilidae</taxon>
        <taxon>Trichonephila</taxon>
    </lineage>
</organism>
<dbReference type="CDD" id="cd01650">
    <property type="entry name" value="RT_nLTR_like"/>
    <property type="match status" value="1"/>
</dbReference>
<dbReference type="AlphaFoldDB" id="A0A8X6WFA9"/>
<keyword evidence="3" id="KW-0695">RNA-directed DNA polymerase</keyword>
<dbReference type="InterPro" id="IPR052560">
    <property type="entry name" value="RdDP_mobile_element"/>
</dbReference>
<dbReference type="Pfam" id="PF00078">
    <property type="entry name" value="RVT_1"/>
    <property type="match status" value="1"/>
</dbReference>
<evidence type="ECO:0000313" key="4">
    <source>
        <dbReference type="Proteomes" id="UP000887159"/>
    </source>
</evidence>
<comment type="caution">
    <text evidence="3">The sequence shown here is derived from an EMBL/GenBank/DDBJ whole genome shotgun (WGS) entry which is preliminary data.</text>
</comment>
<feature type="domain" description="Reverse transcriptase" evidence="2">
    <location>
        <begin position="601"/>
        <end position="842"/>
    </location>
</feature>
<proteinExistence type="predicted"/>
<reference evidence="3" key="1">
    <citation type="submission" date="2020-08" db="EMBL/GenBank/DDBJ databases">
        <title>Multicomponent nature underlies the extraordinary mechanical properties of spider dragline silk.</title>
        <authorList>
            <person name="Kono N."/>
            <person name="Nakamura H."/>
            <person name="Mori M."/>
            <person name="Yoshida Y."/>
            <person name="Ohtoshi R."/>
            <person name="Malay A.D."/>
            <person name="Moran D.A.P."/>
            <person name="Tomita M."/>
            <person name="Numata K."/>
            <person name="Arakawa K."/>
        </authorList>
    </citation>
    <scope>NUCLEOTIDE SEQUENCE</scope>
</reference>
<dbReference type="PROSITE" id="PS50878">
    <property type="entry name" value="RT_POL"/>
    <property type="match status" value="1"/>
</dbReference>
<dbReference type="PANTHER" id="PTHR36688">
    <property type="entry name" value="ENDO/EXONUCLEASE/PHOSPHATASE DOMAIN-CONTAINING PROTEIN"/>
    <property type="match status" value="1"/>
</dbReference>
<dbReference type="PANTHER" id="PTHR36688:SF2">
    <property type="entry name" value="ENDONUCLEASE_EXONUCLEASE_PHOSPHATASE DOMAIN-CONTAINING PROTEIN"/>
    <property type="match status" value="1"/>
</dbReference>
<evidence type="ECO:0000313" key="3">
    <source>
        <dbReference type="EMBL" id="GFY33770.1"/>
    </source>
</evidence>
<dbReference type="GO" id="GO:0008270">
    <property type="term" value="F:zinc ion binding"/>
    <property type="evidence" value="ECO:0007669"/>
    <property type="project" value="InterPro"/>
</dbReference>
<dbReference type="SUPFAM" id="SSF56672">
    <property type="entry name" value="DNA/RNA polymerases"/>
    <property type="match status" value="1"/>
</dbReference>
<name>A0A8X6WFA9_TRICX</name>
<dbReference type="Gene3D" id="3.60.10.10">
    <property type="entry name" value="Endonuclease/exonuclease/phosphatase"/>
    <property type="match status" value="1"/>
</dbReference>
<gene>
    <name evidence="3" type="primary">X-element ORF2</name>
    <name evidence="3" type="ORF">TNCV_4594821</name>
</gene>
<feature type="region of interest" description="Disordered" evidence="1">
    <location>
        <begin position="97"/>
        <end position="123"/>
    </location>
</feature>
<keyword evidence="3" id="KW-0808">Transferase</keyword>
<dbReference type="Proteomes" id="UP000887159">
    <property type="component" value="Unassembled WGS sequence"/>
</dbReference>
<dbReference type="Gene3D" id="4.10.60.10">
    <property type="entry name" value="Zinc finger, CCHC-type"/>
    <property type="match status" value="1"/>
</dbReference>
<protein>
    <submittedName>
        <fullName evidence="3">Probable RNA-directed DNA polymerase from transposon X-element</fullName>
    </submittedName>
</protein>
<sequence length="842" mass="95252">MQCFSCNNFHHNADNCYLKPRCFKCGEEHLTKDCPIKQRLVTKFCINCQVYGHMANWYGCPCFPKPPKGTAKVNRNSYTNLYNSLIRPNFSYAQATSGKPAIKNKNPQQMVPRRPETSRQTENVVQTPPIINRNVNPQTSTTQATNQNQNVPIINTTTNNSDIKALLSTTVQCLIELLNAMNTTPAIANNFDTVNSAQVDANQMYGLIEAACNVDNDQNDRPTSNENYRAFGGTLILIKNFIKHYSLPTPSLQTIEATIVILTPIDHDPISIVSIYIPPRSDEYTFTIDIENLIQTSSNCVLFGDFNAPHTAWNCNTNSSRGVCLLDFVNMTNLYIAYPESPTRFGINSANTLDIAVIRNSYYPYTINSLHDLSSDHNPVLLNFTLKLKKDIPNPRAVHTNWPLFSKQLNTKLSLINYHPNSIKLGSDIDQKISETLDPHYKTLYNRAQKNVKKELRKYSNENWTARLKALDTQDNSLWAVQKFLKNKRSDIPPLNCSSGTAVTDTQKANILAESILDNFTENSRPNNDYDDDDELINNTVNSFLSLPTSTTTETAYPSEIISYIKKSNSKKAPGKDGISNRMTKNFSLKAILILTILINKILTLNYFPKAWKEAIIFPILKPGKNKNIPSSYRPISLLSTLSKITESIILTRLKDFLYTNNIINPNQYGFTNKLSTLHPLLNLTEAISEGFQSKKSTGAVFLDIQKAFDRVWLTGLTYKLINYNIPPPLVFLLHSYNSNRSYQVRVKDTLSTTKFINCGVAQGSLLGPLLFNLYINDIPEYTLTKLNMYADDTAVHTTFKRITSVTFALNKHLKLLEKYYDRWKISINVEKSAAVLFTKKT</sequence>
<dbReference type="InterPro" id="IPR001878">
    <property type="entry name" value="Znf_CCHC"/>
</dbReference>
<keyword evidence="4" id="KW-1185">Reference proteome</keyword>
<dbReference type="InterPro" id="IPR043502">
    <property type="entry name" value="DNA/RNA_pol_sf"/>
</dbReference>
<dbReference type="GO" id="GO:0003676">
    <property type="term" value="F:nucleic acid binding"/>
    <property type="evidence" value="ECO:0007669"/>
    <property type="project" value="InterPro"/>
</dbReference>
<evidence type="ECO:0000256" key="1">
    <source>
        <dbReference type="SAM" id="MobiDB-lite"/>
    </source>
</evidence>
<dbReference type="GO" id="GO:0003964">
    <property type="term" value="F:RNA-directed DNA polymerase activity"/>
    <property type="evidence" value="ECO:0007669"/>
    <property type="project" value="UniProtKB-KW"/>
</dbReference>
<dbReference type="Pfam" id="PF14529">
    <property type="entry name" value="Exo_endo_phos_2"/>
    <property type="match status" value="1"/>
</dbReference>
<dbReference type="SMART" id="SM00343">
    <property type="entry name" value="ZnF_C2HC"/>
    <property type="match status" value="2"/>
</dbReference>